<feature type="transmembrane region" description="Helical" evidence="17">
    <location>
        <begin position="372"/>
        <end position="397"/>
    </location>
</feature>
<evidence type="ECO:0000256" key="4">
    <source>
        <dbReference type="ARBA" id="ARBA00021096"/>
    </source>
</evidence>
<keyword evidence="15 17" id="KW-0472">Membrane</keyword>
<keyword evidence="13 17" id="KW-0830">Ubiquinone</keyword>
<evidence type="ECO:0000256" key="12">
    <source>
        <dbReference type="ARBA" id="ARBA00023027"/>
    </source>
</evidence>
<dbReference type="InterPro" id="IPR010934">
    <property type="entry name" value="NADH_DH_su5_C"/>
</dbReference>
<dbReference type="GO" id="GO:0003954">
    <property type="term" value="F:NADH dehydrogenase activity"/>
    <property type="evidence" value="ECO:0007669"/>
    <property type="project" value="TreeGrafter"/>
</dbReference>
<feature type="transmembrane region" description="Helical" evidence="17">
    <location>
        <begin position="84"/>
        <end position="103"/>
    </location>
</feature>
<dbReference type="InterPro" id="IPR001750">
    <property type="entry name" value="ND/Mrp_TM"/>
</dbReference>
<comment type="similarity">
    <text evidence="17">Belongs to the complex I subunit 5 family.</text>
</comment>
<feature type="transmembrane region" description="Helical" evidence="17">
    <location>
        <begin position="149"/>
        <end position="170"/>
    </location>
</feature>
<evidence type="ECO:0000256" key="8">
    <source>
        <dbReference type="ARBA" id="ARBA00022792"/>
    </source>
</evidence>
<dbReference type="GO" id="GO:0042773">
    <property type="term" value="P:ATP synthesis coupled electron transport"/>
    <property type="evidence" value="ECO:0007669"/>
    <property type="project" value="InterPro"/>
</dbReference>
<evidence type="ECO:0000313" key="21">
    <source>
        <dbReference type="EMBL" id="UFZ13824.1"/>
    </source>
</evidence>
<keyword evidence="10" id="KW-0249">Electron transport</keyword>
<sequence>MSICLISSSFLMMISLSLFLNAMVFIFQDLVIFIEWEILTLNKESIVMTILMDWMSLLFMSFVLLISSVVIFYSDEYMSGDYNINRFIILVLLFVLSMMFLIISPNLISILLGWDGLGLVSYCLVIYYQNVKSYNAGMITALSNRIGDVALLMAIAWMLNYGSWNYIFYLECMKNSLEMEMICIMVILAGMTKSAQIPFSSWLPAAMAAPTPVSALVHSSTLVTAGVYLLIRFNILMTDNVFGKFLLIIGCLTMFMAGLGANFEFDLKKIIALSTLSQLGLMMSILSMGFPLLAYYHLLTHALFKALLFMCAGAVIHNMMNFQDIRFMGNLVNQMPLTVSCMNIANLALCGTPFLAGFYSKDLILEIVSLSYLNMIIFVLYFLSTGLTVCYSLRLVYYSMVGDFNTFSMHPMNDEGWIMLKGMLGLVFLAIMGGSMLSWMIFPTPVMICLPLILKLLALIVSILGAWIGYEISKVNLVWDSNSLKFYFYITYFGSMWFMPILSTKFVSYLFLKMGYFVIKNIDQGWSEMLGGQGAYSMFSAGSSKNEIIQFNNLKIYLLSFVMWVIIMIFFVYLI</sequence>
<comment type="function">
    <text evidence="17">Core subunit of the mitochondrial membrane respiratory chain NADH dehydrogenase (Complex I) which catalyzes electron transfer from NADH through the respiratory chain, using ubiquinone as an electron acceptor. Essential for the catalytic activity and assembly of complex I.</text>
</comment>
<geneLocation type="mitochondrion" evidence="21"/>
<keyword evidence="12 17" id="KW-0520">NAD</keyword>
<comment type="subcellular location">
    <subcellularLocation>
        <location evidence="2">Mitochondrion inner membrane</location>
        <topology evidence="2">Multi-pass membrane protein</topology>
    </subcellularLocation>
</comment>
<evidence type="ECO:0000256" key="7">
    <source>
        <dbReference type="ARBA" id="ARBA00022692"/>
    </source>
</evidence>
<accession>A0A8K1ZAU0</accession>
<feature type="transmembrane region" description="Helical" evidence="17">
    <location>
        <begin position="46"/>
        <end position="72"/>
    </location>
</feature>
<keyword evidence="7 17" id="KW-0812">Transmembrane</keyword>
<dbReference type="PRINTS" id="PR01434">
    <property type="entry name" value="NADHDHGNASE5"/>
</dbReference>
<evidence type="ECO:0000256" key="15">
    <source>
        <dbReference type="ARBA" id="ARBA00023136"/>
    </source>
</evidence>
<feature type="transmembrane region" description="Helical" evidence="17">
    <location>
        <begin position="12"/>
        <end position="34"/>
    </location>
</feature>
<dbReference type="EMBL" id="MW642324">
    <property type="protein sequence ID" value="UFZ13824.1"/>
    <property type="molecule type" value="Genomic_DNA"/>
</dbReference>
<evidence type="ECO:0000256" key="11">
    <source>
        <dbReference type="ARBA" id="ARBA00022989"/>
    </source>
</evidence>
<keyword evidence="5 17" id="KW-0813">Transport</keyword>
<name>A0A8K1ZAU0_9NEOP</name>
<evidence type="ECO:0000259" key="18">
    <source>
        <dbReference type="Pfam" id="PF00361"/>
    </source>
</evidence>
<dbReference type="AlphaFoldDB" id="A0A8K1ZAU0"/>
<evidence type="ECO:0000256" key="14">
    <source>
        <dbReference type="ARBA" id="ARBA00023128"/>
    </source>
</evidence>
<keyword evidence="14 17" id="KW-0496">Mitochondrion</keyword>
<comment type="function">
    <text evidence="1">Core subunit of the mitochondrial membrane respiratory chain NADH dehydrogenase (Complex I) that is believed to belong to the minimal assembly required for catalysis. Complex I functions in the transfer of electrons from NADH to the respiratory chain. The immediate electron acceptor for the enzyme is believed to be ubiquinone.</text>
</comment>
<reference evidence="21" key="1">
    <citation type="journal article" date="2021" name="Cladistics">
        <title>Similar pattern, different paths: tracing the biogeographical history of Megaloptera (Insecta: Neuropterida) using mitochondrial phylogenomics.</title>
        <authorList>
            <person name="Jiang Y."/>
            <person name="Yue L."/>
            <person name="Yang F."/>
            <person name="Gillung J.P."/>
            <person name="Winterton S.L."/>
            <person name="Price B.W."/>
            <person name="Contreras-Ramos A."/>
            <person name="Hayashi F."/>
            <person name="Aspoeck U."/>
            <person name="Aspoeck H."/>
            <person name="Yeates D.K."/>
            <person name="Yang D."/>
            <person name="Liu X."/>
        </authorList>
    </citation>
    <scope>NUCLEOTIDE SEQUENCE</scope>
    <source>
        <strain evidence="21">YF014</strain>
    </source>
</reference>
<dbReference type="Pfam" id="PF06455">
    <property type="entry name" value="NADH5_C"/>
    <property type="match status" value="1"/>
</dbReference>
<evidence type="ECO:0000256" key="16">
    <source>
        <dbReference type="ARBA" id="ARBA00049551"/>
    </source>
</evidence>
<dbReference type="GO" id="GO:0008137">
    <property type="term" value="F:NADH dehydrogenase (ubiquinone) activity"/>
    <property type="evidence" value="ECO:0007669"/>
    <property type="project" value="UniProtKB-EC"/>
</dbReference>
<keyword evidence="11 17" id="KW-1133">Transmembrane helix</keyword>
<dbReference type="PANTHER" id="PTHR42829:SF2">
    <property type="entry name" value="NADH-UBIQUINONE OXIDOREDUCTASE CHAIN 5"/>
    <property type="match status" value="1"/>
</dbReference>
<protein>
    <recommendedName>
        <fullName evidence="4 17">NADH-ubiquinone oxidoreductase chain 5</fullName>
        <ecNumber evidence="3 17">7.1.1.2</ecNumber>
    </recommendedName>
</protein>
<comment type="catalytic activity">
    <reaction evidence="16 17">
        <text>a ubiquinone + NADH + 5 H(+)(in) = a ubiquinol + NAD(+) + 4 H(+)(out)</text>
        <dbReference type="Rhea" id="RHEA:29091"/>
        <dbReference type="Rhea" id="RHEA-COMP:9565"/>
        <dbReference type="Rhea" id="RHEA-COMP:9566"/>
        <dbReference type="ChEBI" id="CHEBI:15378"/>
        <dbReference type="ChEBI" id="CHEBI:16389"/>
        <dbReference type="ChEBI" id="CHEBI:17976"/>
        <dbReference type="ChEBI" id="CHEBI:57540"/>
        <dbReference type="ChEBI" id="CHEBI:57945"/>
        <dbReference type="EC" id="7.1.1.2"/>
    </reaction>
</comment>
<feature type="domain" description="NADH dehydrogenase subunit 5 C-terminal" evidence="20">
    <location>
        <begin position="391"/>
        <end position="571"/>
    </location>
</feature>
<proteinExistence type="inferred from homology"/>
<dbReference type="Pfam" id="PF00662">
    <property type="entry name" value="Proton_antipo_N"/>
    <property type="match status" value="1"/>
</dbReference>
<feature type="transmembrane region" description="Helical" evidence="17">
    <location>
        <begin position="342"/>
        <end position="360"/>
    </location>
</feature>
<evidence type="ECO:0000256" key="13">
    <source>
        <dbReference type="ARBA" id="ARBA00023075"/>
    </source>
</evidence>
<feature type="domain" description="NADH:quinone oxidoreductase/Mrp antiporter transmembrane" evidence="18">
    <location>
        <begin position="104"/>
        <end position="384"/>
    </location>
</feature>
<feature type="transmembrane region" description="Helical" evidence="17">
    <location>
        <begin position="245"/>
        <end position="263"/>
    </location>
</feature>
<evidence type="ECO:0000256" key="6">
    <source>
        <dbReference type="ARBA" id="ARBA00022660"/>
    </source>
</evidence>
<evidence type="ECO:0000256" key="9">
    <source>
        <dbReference type="ARBA" id="ARBA00022967"/>
    </source>
</evidence>
<keyword evidence="9" id="KW-1278">Translocase</keyword>
<evidence type="ECO:0000256" key="17">
    <source>
        <dbReference type="RuleBase" id="RU003404"/>
    </source>
</evidence>
<dbReference type="InterPro" id="IPR001516">
    <property type="entry name" value="Proton_antipo_N"/>
</dbReference>
<dbReference type="Pfam" id="PF00361">
    <property type="entry name" value="Proton_antipo_M"/>
    <property type="match status" value="1"/>
</dbReference>
<gene>
    <name evidence="21" type="primary">nad5</name>
</gene>
<feature type="transmembrane region" description="Helical" evidence="17">
    <location>
        <begin position="215"/>
        <end position="233"/>
    </location>
</feature>
<dbReference type="EC" id="7.1.1.2" evidence="3 17"/>
<organism evidence="21">
    <name type="scientific">Neochauliodes digitiformis</name>
    <dbReference type="NCBI Taxonomy" id="2900183"/>
    <lineage>
        <taxon>Eukaryota</taxon>
        <taxon>Metazoa</taxon>
        <taxon>Ecdysozoa</taxon>
        <taxon>Arthropoda</taxon>
        <taxon>Hexapoda</taxon>
        <taxon>Insecta</taxon>
        <taxon>Pterygota</taxon>
        <taxon>Neoptera</taxon>
        <taxon>Endopterygota</taxon>
        <taxon>Megaloptera</taxon>
        <taxon>Corydalidae</taxon>
        <taxon>Chauliodinae</taxon>
        <taxon>Neochauliodes</taxon>
    </lineage>
</organism>
<dbReference type="PANTHER" id="PTHR42829">
    <property type="entry name" value="NADH-UBIQUINONE OXIDOREDUCTASE CHAIN 5"/>
    <property type="match status" value="1"/>
</dbReference>
<keyword evidence="6" id="KW-0679">Respiratory chain</keyword>
<evidence type="ECO:0000256" key="5">
    <source>
        <dbReference type="ARBA" id="ARBA00022448"/>
    </source>
</evidence>
<feature type="domain" description="NADH-Ubiquinone oxidoreductase (complex I) chain 5 N-terminal" evidence="19">
    <location>
        <begin position="42"/>
        <end position="87"/>
    </location>
</feature>
<evidence type="ECO:0000256" key="1">
    <source>
        <dbReference type="ARBA" id="ARBA00003257"/>
    </source>
</evidence>
<evidence type="ECO:0000256" key="3">
    <source>
        <dbReference type="ARBA" id="ARBA00012944"/>
    </source>
</evidence>
<dbReference type="GO" id="GO:0015990">
    <property type="term" value="P:electron transport coupled proton transport"/>
    <property type="evidence" value="ECO:0007669"/>
    <property type="project" value="TreeGrafter"/>
</dbReference>
<feature type="transmembrane region" description="Helical" evidence="17">
    <location>
        <begin position="417"/>
        <end position="442"/>
    </location>
</feature>
<feature type="transmembrane region" description="Helical" evidence="17">
    <location>
        <begin position="275"/>
        <end position="296"/>
    </location>
</feature>
<evidence type="ECO:0000259" key="19">
    <source>
        <dbReference type="Pfam" id="PF00662"/>
    </source>
</evidence>
<evidence type="ECO:0000259" key="20">
    <source>
        <dbReference type="Pfam" id="PF06455"/>
    </source>
</evidence>
<keyword evidence="8" id="KW-0999">Mitochondrion inner membrane</keyword>
<evidence type="ECO:0000256" key="10">
    <source>
        <dbReference type="ARBA" id="ARBA00022982"/>
    </source>
</evidence>
<feature type="transmembrane region" description="Helical" evidence="17">
    <location>
        <begin position="554"/>
        <end position="574"/>
    </location>
</feature>
<dbReference type="InterPro" id="IPR003945">
    <property type="entry name" value="NU5C-like"/>
</dbReference>
<feature type="transmembrane region" description="Helical" evidence="17">
    <location>
        <begin position="449"/>
        <end position="470"/>
    </location>
</feature>
<feature type="transmembrane region" description="Helical" evidence="17">
    <location>
        <begin position="303"/>
        <end position="322"/>
    </location>
</feature>
<feature type="transmembrane region" description="Helical" evidence="17">
    <location>
        <begin position="490"/>
        <end position="512"/>
    </location>
</feature>
<evidence type="ECO:0000256" key="2">
    <source>
        <dbReference type="ARBA" id="ARBA00004448"/>
    </source>
</evidence>
<dbReference type="GO" id="GO:0005743">
    <property type="term" value="C:mitochondrial inner membrane"/>
    <property type="evidence" value="ECO:0007669"/>
    <property type="project" value="UniProtKB-SubCell"/>
</dbReference>
<feature type="transmembrane region" description="Helical" evidence="17">
    <location>
        <begin position="182"/>
        <end position="203"/>
    </location>
</feature>